<keyword evidence="4" id="KW-1185">Reference proteome</keyword>
<gene>
    <name evidence="3" type="ORF">KEU06_24315</name>
</gene>
<dbReference type="Gene3D" id="3.30.70.100">
    <property type="match status" value="1"/>
</dbReference>
<reference evidence="3" key="1">
    <citation type="submission" date="2021-04" db="EMBL/GenBank/DDBJ databases">
        <title>Pseudaminobacter soli sp. nov., isolated from paddy soil contaminated by heavy metals.</title>
        <authorList>
            <person name="Zhang K."/>
        </authorList>
    </citation>
    <scope>NUCLEOTIDE SEQUENCE</scope>
    <source>
        <strain evidence="3">19-2017</strain>
    </source>
</reference>
<organism evidence="3 4">
    <name type="scientific">Pseudaminobacter soli</name>
    <name type="common">ex Zhang et al. 2022</name>
    <dbReference type="NCBI Taxonomy" id="2831468"/>
    <lineage>
        <taxon>Bacteria</taxon>
        <taxon>Pseudomonadati</taxon>
        <taxon>Pseudomonadota</taxon>
        <taxon>Alphaproteobacteria</taxon>
        <taxon>Hyphomicrobiales</taxon>
        <taxon>Phyllobacteriaceae</taxon>
        <taxon>Pseudaminobacter</taxon>
    </lineage>
</organism>
<feature type="domain" description="ABM" evidence="2">
    <location>
        <begin position="23"/>
        <end position="93"/>
    </location>
</feature>
<name>A0A942E6B3_9HYPH</name>
<dbReference type="RefSeq" id="WP_188257309.1">
    <property type="nucleotide sequence ID" value="NZ_JABVCF010000016.1"/>
</dbReference>
<protein>
    <submittedName>
        <fullName evidence="3">Antibiotic biosynthesis monooxygenase</fullName>
    </submittedName>
</protein>
<dbReference type="GO" id="GO:0004497">
    <property type="term" value="F:monooxygenase activity"/>
    <property type="evidence" value="ECO:0007669"/>
    <property type="project" value="UniProtKB-KW"/>
</dbReference>
<dbReference type="AlphaFoldDB" id="A0A942E6B3"/>
<dbReference type="SUPFAM" id="SSF54909">
    <property type="entry name" value="Dimeric alpha+beta barrel"/>
    <property type="match status" value="1"/>
</dbReference>
<evidence type="ECO:0000313" key="4">
    <source>
        <dbReference type="Proteomes" id="UP000680348"/>
    </source>
</evidence>
<evidence type="ECO:0000256" key="1">
    <source>
        <dbReference type="SAM" id="MobiDB-lite"/>
    </source>
</evidence>
<dbReference type="Pfam" id="PF03992">
    <property type="entry name" value="ABM"/>
    <property type="match status" value="1"/>
</dbReference>
<keyword evidence="3" id="KW-0560">Oxidoreductase</keyword>
<evidence type="ECO:0000313" key="3">
    <source>
        <dbReference type="EMBL" id="MBS3651746.1"/>
    </source>
</evidence>
<feature type="region of interest" description="Disordered" evidence="1">
    <location>
        <begin position="1"/>
        <end position="21"/>
    </location>
</feature>
<comment type="caution">
    <text evidence="3">The sequence shown here is derived from an EMBL/GenBank/DDBJ whole genome shotgun (WGS) entry which is preliminary data.</text>
</comment>
<dbReference type="Proteomes" id="UP000680348">
    <property type="component" value="Unassembled WGS sequence"/>
</dbReference>
<accession>A0A942E6B3</accession>
<keyword evidence="3" id="KW-0503">Monooxygenase</keyword>
<sequence>MNDAVQVTPNPFPGARTHDDDSPVVLINTFHPKPGKLDEFLETQIAEAGHLGGAARAMGWLGNRIHRAQDGRTAVIVTAFAPEAARKRWAESDLSIPRTG</sequence>
<dbReference type="InterPro" id="IPR011008">
    <property type="entry name" value="Dimeric_a/b-barrel"/>
</dbReference>
<dbReference type="InterPro" id="IPR007138">
    <property type="entry name" value="ABM_dom"/>
</dbReference>
<evidence type="ECO:0000259" key="2">
    <source>
        <dbReference type="Pfam" id="PF03992"/>
    </source>
</evidence>
<proteinExistence type="predicted"/>
<dbReference type="EMBL" id="JAGWCR010000016">
    <property type="protein sequence ID" value="MBS3651746.1"/>
    <property type="molecule type" value="Genomic_DNA"/>
</dbReference>